<dbReference type="PANTHER" id="PTHR11017">
    <property type="entry name" value="LEUCINE-RICH REPEAT-CONTAINING PROTEIN"/>
    <property type="match status" value="1"/>
</dbReference>
<feature type="compositionally biased region" description="Basic and acidic residues" evidence="2">
    <location>
        <begin position="510"/>
        <end position="522"/>
    </location>
</feature>
<evidence type="ECO:0000256" key="2">
    <source>
        <dbReference type="SAM" id="MobiDB-lite"/>
    </source>
</evidence>
<sequence>MSTGIDSVSRLDVFLSFRGLDVRRSLVSHLYTELSRRGIKCSLDEEEEKDRGRQVSPSLLRAISESKVAVVVLSNYYASSSWCLDELENIMSHARNKSTAVVPIFYEVDSSDVRNQSGIFGEEFERHGQEENPETLQKWRDALIKLTYKPGFSSHDSQDDSKLVREITRHVSSLLSESRLQKELRPGKSIEENTLTAKKTSSGRLVSDSDKLMSIISDSSNSLVTMDRHMEVMYEILELQSTSEVRIVGISGVTGIGKTTIARLIHQKLSTAFQSHSFLDTSKIVHDPISGTQGIGKTSILSSLYQNSFQDHYSLKTSKTIHDQGLVSRASSSGSMKKLPSPRGLKRKSLQTSSDLGSDDKRTLFWHQKRSLVIVDNVETIKQLEEIMKDVSWLGPGSRVIITTQDKNLLLACGVEHVYEVDYLRYDEALELFSQCAFKKQYPTADFEQLSVRAVQLTGCLPLGLKLLGSFLCGKTKEDWETEVKSLEAKQDKAILELLKINVQGVPHGRTKEDREHDVQMHEKKKKIKPL</sequence>
<dbReference type="PRINTS" id="PR00364">
    <property type="entry name" value="DISEASERSIST"/>
</dbReference>
<dbReference type="PANTHER" id="PTHR11017:SF564">
    <property type="entry name" value="DISEASE RESISTANCE PROTEIN (TIR-NBS CLASS)"/>
    <property type="match status" value="1"/>
</dbReference>
<organism evidence="4 5">
    <name type="scientific">Raphanus sativus</name>
    <name type="common">Radish</name>
    <name type="synonym">Raphanus raphanistrum var. sativus</name>
    <dbReference type="NCBI Taxonomy" id="3726"/>
    <lineage>
        <taxon>Eukaryota</taxon>
        <taxon>Viridiplantae</taxon>
        <taxon>Streptophyta</taxon>
        <taxon>Embryophyta</taxon>
        <taxon>Tracheophyta</taxon>
        <taxon>Spermatophyta</taxon>
        <taxon>Magnoliopsida</taxon>
        <taxon>eudicotyledons</taxon>
        <taxon>Gunneridae</taxon>
        <taxon>Pentapetalae</taxon>
        <taxon>rosids</taxon>
        <taxon>malvids</taxon>
        <taxon>Brassicales</taxon>
        <taxon>Brassicaceae</taxon>
        <taxon>Brassiceae</taxon>
        <taxon>Raphanus</taxon>
    </lineage>
</organism>
<evidence type="ECO:0000259" key="3">
    <source>
        <dbReference type="PROSITE" id="PS50104"/>
    </source>
</evidence>
<protein>
    <submittedName>
        <fullName evidence="5">Disease resistance protein RPV1-like</fullName>
    </submittedName>
</protein>
<dbReference type="KEGG" id="rsz:108817429"/>
<feature type="region of interest" description="Disordered" evidence="2">
    <location>
        <begin position="509"/>
        <end position="531"/>
    </location>
</feature>
<dbReference type="Pfam" id="PF01582">
    <property type="entry name" value="TIR"/>
    <property type="match status" value="1"/>
</dbReference>
<dbReference type="Proteomes" id="UP000504610">
    <property type="component" value="Chromosome 7"/>
</dbReference>
<dbReference type="AlphaFoldDB" id="A0A6J0KDL7"/>
<dbReference type="InterPro" id="IPR000157">
    <property type="entry name" value="TIR_dom"/>
</dbReference>
<dbReference type="SUPFAM" id="SSF52540">
    <property type="entry name" value="P-loop containing nucleoside triphosphate hydrolases"/>
    <property type="match status" value="2"/>
</dbReference>
<dbReference type="PROSITE" id="PS50104">
    <property type="entry name" value="TIR"/>
    <property type="match status" value="1"/>
</dbReference>
<feature type="region of interest" description="Disordered" evidence="2">
    <location>
        <begin position="326"/>
        <end position="358"/>
    </location>
</feature>
<dbReference type="GO" id="GO:0007165">
    <property type="term" value="P:signal transduction"/>
    <property type="evidence" value="ECO:0007669"/>
    <property type="project" value="InterPro"/>
</dbReference>
<dbReference type="GO" id="GO:0006952">
    <property type="term" value="P:defense response"/>
    <property type="evidence" value="ECO:0007669"/>
    <property type="project" value="InterPro"/>
</dbReference>
<dbReference type="InterPro" id="IPR044974">
    <property type="entry name" value="Disease_R_plants"/>
</dbReference>
<dbReference type="InterPro" id="IPR035897">
    <property type="entry name" value="Toll_tir_struct_dom_sf"/>
</dbReference>
<feature type="domain" description="TIR" evidence="3">
    <location>
        <begin position="9"/>
        <end position="175"/>
    </location>
</feature>
<dbReference type="Pfam" id="PF00931">
    <property type="entry name" value="NB-ARC"/>
    <property type="match status" value="1"/>
</dbReference>
<evidence type="ECO:0000256" key="1">
    <source>
        <dbReference type="ARBA" id="ARBA00023027"/>
    </source>
</evidence>
<dbReference type="GO" id="GO:0043531">
    <property type="term" value="F:ADP binding"/>
    <property type="evidence" value="ECO:0007669"/>
    <property type="project" value="InterPro"/>
</dbReference>
<reference evidence="4" key="1">
    <citation type="journal article" date="2019" name="Database">
        <title>The radish genome database (RadishGD): an integrated information resource for radish genomics.</title>
        <authorList>
            <person name="Yu H.J."/>
            <person name="Baek S."/>
            <person name="Lee Y.J."/>
            <person name="Cho A."/>
            <person name="Mun J.H."/>
        </authorList>
    </citation>
    <scope>NUCLEOTIDE SEQUENCE [LARGE SCALE GENOMIC DNA]</scope>
    <source>
        <strain evidence="4">cv. WK10039</strain>
    </source>
</reference>
<dbReference type="OrthoDB" id="1111725at2759"/>
<keyword evidence="4" id="KW-1185">Reference proteome</keyword>
<proteinExistence type="predicted"/>
<dbReference type="InterPro" id="IPR027417">
    <property type="entry name" value="P-loop_NTPase"/>
</dbReference>
<dbReference type="FunFam" id="3.40.50.10140:FF:000007">
    <property type="entry name" value="Disease resistance protein (TIR-NBS-LRR class)"/>
    <property type="match status" value="1"/>
</dbReference>
<dbReference type="InterPro" id="IPR002182">
    <property type="entry name" value="NB-ARC"/>
</dbReference>
<accession>A0A6J0KDL7</accession>
<gene>
    <name evidence="5" type="primary">LOC108817429</name>
</gene>
<dbReference type="InterPro" id="IPR042197">
    <property type="entry name" value="Apaf_helical"/>
</dbReference>
<name>A0A6J0KDL7_RAPSA</name>
<dbReference type="Gene3D" id="3.40.50.10140">
    <property type="entry name" value="Toll/interleukin-1 receptor homology (TIR) domain"/>
    <property type="match status" value="1"/>
</dbReference>
<dbReference type="GeneID" id="108817429"/>
<keyword evidence="1" id="KW-0520">NAD</keyword>
<dbReference type="SMART" id="SM00382">
    <property type="entry name" value="AAA"/>
    <property type="match status" value="1"/>
</dbReference>
<dbReference type="SMART" id="SM00255">
    <property type="entry name" value="TIR"/>
    <property type="match status" value="1"/>
</dbReference>
<dbReference type="InterPro" id="IPR003593">
    <property type="entry name" value="AAA+_ATPase"/>
</dbReference>
<dbReference type="Gene3D" id="3.40.50.300">
    <property type="entry name" value="P-loop containing nucleotide triphosphate hydrolases"/>
    <property type="match status" value="2"/>
</dbReference>
<dbReference type="SUPFAM" id="SSF52200">
    <property type="entry name" value="Toll/Interleukin receptor TIR domain"/>
    <property type="match status" value="1"/>
</dbReference>
<dbReference type="Gene3D" id="1.10.8.430">
    <property type="entry name" value="Helical domain of apoptotic protease-activating factors"/>
    <property type="match status" value="1"/>
</dbReference>
<evidence type="ECO:0000313" key="4">
    <source>
        <dbReference type="Proteomes" id="UP000504610"/>
    </source>
</evidence>
<dbReference type="RefSeq" id="XP_018445611.1">
    <property type="nucleotide sequence ID" value="XM_018590109.2"/>
</dbReference>
<evidence type="ECO:0000313" key="5">
    <source>
        <dbReference type="RefSeq" id="XP_018445611.1"/>
    </source>
</evidence>
<reference evidence="5" key="2">
    <citation type="submission" date="2025-08" db="UniProtKB">
        <authorList>
            <consortium name="RefSeq"/>
        </authorList>
    </citation>
    <scope>IDENTIFICATION</scope>
    <source>
        <tissue evidence="5">Leaf</tissue>
    </source>
</reference>